<dbReference type="Gene3D" id="3.30.160.20">
    <property type="match status" value="2"/>
</dbReference>
<feature type="domain" description="DRBM" evidence="3">
    <location>
        <begin position="300"/>
        <end position="349"/>
    </location>
</feature>
<feature type="domain" description="A to I editase" evidence="4">
    <location>
        <begin position="11"/>
        <end position="238"/>
    </location>
</feature>
<dbReference type="SUPFAM" id="SSF54768">
    <property type="entry name" value="dsRNA-binding domain-like"/>
    <property type="match status" value="2"/>
</dbReference>
<name>A0ABY6LUG9_9ARAC</name>
<keyword evidence="6" id="KW-1185">Reference proteome</keyword>
<protein>
    <submittedName>
        <fullName evidence="5">ADARB1</fullName>
    </submittedName>
</protein>
<evidence type="ECO:0000256" key="1">
    <source>
        <dbReference type="PROSITE-ProRule" id="PRU00266"/>
    </source>
</evidence>
<dbReference type="Pfam" id="PF00035">
    <property type="entry name" value="dsrm"/>
    <property type="match status" value="2"/>
</dbReference>
<evidence type="ECO:0000313" key="6">
    <source>
        <dbReference type="Proteomes" id="UP001235939"/>
    </source>
</evidence>
<dbReference type="EMBL" id="CP092886">
    <property type="protein sequence ID" value="UYV84914.1"/>
    <property type="molecule type" value="Genomic_DNA"/>
</dbReference>
<evidence type="ECO:0000313" key="5">
    <source>
        <dbReference type="EMBL" id="UYV84914.1"/>
    </source>
</evidence>
<dbReference type="PANTHER" id="PTHR10910:SF62">
    <property type="entry name" value="AT07585P-RELATED"/>
    <property type="match status" value="1"/>
</dbReference>
<feature type="compositionally biased region" description="Basic and acidic residues" evidence="2">
    <location>
        <begin position="140"/>
        <end position="157"/>
    </location>
</feature>
<evidence type="ECO:0000256" key="2">
    <source>
        <dbReference type="SAM" id="MobiDB-lite"/>
    </source>
</evidence>
<proteinExistence type="predicted"/>
<feature type="region of interest" description="Disordered" evidence="2">
    <location>
        <begin position="140"/>
        <end position="167"/>
    </location>
</feature>
<dbReference type="PROSITE" id="PS50137">
    <property type="entry name" value="DS_RBD"/>
    <property type="match status" value="2"/>
</dbReference>
<organism evidence="5 6">
    <name type="scientific">Cordylochernes scorpioides</name>
    <dbReference type="NCBI Taxonomy" id="51811"/>
    <lineage>
        <taxon>Eukaryota</taxon>
        <taxon>Metazoa</taxon>
        <taxon>Ecdysozoa</taxon>
        <taxon>Arthropoda</taxon>
        <taxon>Chelicerata</taxon>
        <taxon>Arachnida</taxon>
        <taxon>Pseudoscorpiones</taxon>
        <taxon>Cheliferoidea</taxon>
        <taxon>Chernetidae</taxon>
        <taxon>Cordylochernes</taxon>
    </lineage>
</organism>
<sequence length="478" mass="53331">MIEMKNITVVCVSTGTKCINGGHISMNGASLNDCHAEIISRRCFKSYLYSQLELLTGSSAQDSIFIKKEDNWYGLKPNVKFHLFISTSPCGDARIFCPKEDHVDKHPNRKARGVMRTKIDGSLEPEKMIDSKDGEVKIEEPMEVDPPLKRKATEDGPKKRKKRATQSNMVKTPLMQLNELKPGLVFTADGQEGLPHEPIFLVSVEVNNQKFHGRGSSKQQAKHAAANEALKSFVQFQDMADVGRSVANSIACWDFTSDIVDNEQAIFNKFEKNAPPQVRTDIVSKHPVMLLNELYPGSYYELLKEHPNHPGQRFTMKVTVGDKIFEGSGTNKKLAKAAAARAAICEILKVNYSATEPATVTDEVHNLPQTIADNIARAIYDKFNQIMEGNPNQAKWKVLAGIAMTTDSILVRSTPLALRLGCLSTWSSLGQNILASPQGEVLMKRWNLTLGFRPYQLSSFLMKMESWAEDPVRSSSWE</sequence>
<dbReference type="Proteomes" id="UP001235939">
    <property type="component" value="Chromosome X"/>
</dbReference>
<feature type="domain" description="DRBM" evidence="3">
    <location>
        <begin position="169"/>
        <end position="235"/>
    </location>
</feature>
<dbReference type="SMART" id="SM00358">
    <property type="entry name" value="DSRM"/>
    <property type="match status" value="2"/>
</dbReference>
<gene>
    <name evidence="5" type="ORF">LAZ67_X003995</name>
</gene>
<dbReference type="PROSITE" id="PS50141">
    <property type="entry name" value="A_DEAMIN_EDITASE"/>
    <property type="match status" value="1"/>
</dbReference>
<dbReference type="InterPro" id="IPR002466">
    <property type="entry name" value="A_deamin"/>
</dbReference>
<keyword evidence="1" id="KW-0694">RNA-binding</keyword>
<evidence type="ECO:0000259" key="4">
    <source>
        <dbReference type="PROSITE" id="PS50141"/>
    </source>
</evidence>
<accession>A0ABY6LUG9</accession>
<reference evidence="5 6" key="1">
    <citation type="submission" date="2022-03" db="EMBL/GenBank/DDBJ databases">
        <title>A chromosomal length assembly of Cordylochernes scorpioides.</title>
        <authorList>
            <person name="Zeh D."/>
            <person name="Zeh J."/>
        </authorList>
    </citation>
    <scope>NUCLEOTIDE SEQUENCE [LARGE SCALE GENOMIC DNA]</scope>
    <source>
        <strain evidence="5">IN4F17</strain>
        <tissue evidence="5">Whole Body</tissue>
    </source>
</reference>
<dbReference type="InterPro" id="IPR014720">
    <property type="entry name" value="dsRBD_dom"/>
</dbReference>
<evidence type="ECO:0000259" key="3">
    <source>
        <dbReference type="PROSITE" id="PS50137"/>
    </source>
</evidence>
<dbReference type="SMART" id="SM00552">
    <property type="entry name" value="ADEAMc"/>
    <property type="match status" value="1"/>
</dbReference>
<dbReference type="Pfam" id="PF02137">
    <property type="entry name" value="A_deamin"/>
    <property type="match status" value="1"/>
</dbReference>
<dbReference type="PANTHER" id="PTHR10910">
    <property type="entry name" value="EUKARYOTE SPECIFIC DSRNA BINDING PROTEIN"/>
    <property type="match status" value="1"/>
</dbReference>